<evidence type="ECO:0000256" key="2">
    <source>
        <dbReference type="SAM" id="Phobius"/>
    </source>
</evidence>
<reference evidence="3 4" key="1">
    <citation type="journal article" date="2022" name="Mar. Drugs">
        <title>Bioassay-Guided Fractionation Leads to the Detection of Cholic Acid Generated by the Rare Thalassomonas sp.</title>
        <authorList>
            <person name="Pheiffer F."/>
            <person name="Schneider Y.K."/>
            <person name="Hansen E.H."/>
            <person name="Andersen J.H."/>
            <person name="Isaksson J."/>
            <person name="Busche T."/>
            <person name="R C."/>
            <person name="Kalinowski J."/>
            <person name="Zyl L.V."/>
            <person name="Trindade M."/>
        </authorList>
    </citation>
    <scope>NUCLEOTIDE SEQUENCE [LARGE SCALE GENOMIC DNA]</scope>
    <source>
        <strain evidence="3 4">A5K-61T</strain>
    </source>
</reference>
<feature type="region of interest" description="Disordered" evidence="1">
    <location>
        <begin position="455"/>
        <end position="481"/>
    </location>
</feature>
<keyword evidence="2" id="KW-0812">Transmembrane</keyword>
<feature type="transmembrane region" description="Helical" evidence="2">
    <location>
        <begin position="267"/>
        <end position="284"/>
    </location>
</feature>
<evidence type="ECO:0000313" key="4">
    <source>
        <dbReference type="Proteomes" id="UP001215231"/>
    </source>
</evidence>
<protein>
    <submittedName>
        <fullName evidence="3">Uncharacterized protein</fullName>
    </submittedName>
</protein>
<organism evidence="3 4">
    <name type="scientific">Thalassomonas haliotis</name>
    <dbReference type="NCBI Taxonomy" id="485448"/>
    <lineage>
        <taxon>Bacteria</taxon>
        <taxon>Pseudomonadati</taxon>
        <taxon>Pseudomonadota</taxon>
        <taxon>Gammaproteobacteria</taxon>
        <taxon>Alteromonadales</taxon>
        <taxon>Colwelliaceae</taxon>
        <taxon>Thalassomonas</taxon>
    </lineage>
</organism>
<keyword evidence="2" id="KW-0472">Membrane</keyword>
<sequence length="481" mass="55697">MNKVQLSQDENLSFKISHQLLPQDNQRLDLYFSIPVEMGISPSTLEEESYFHSSIKSHCAYYSDQLHLPLVRSRFISQTKGEQRDYRLNLNLFSYQIRIALDADIKQTLKIKEPELFYQQALELAEQSAALLKKLRRYTPPDKKLSSYFENADNYLSWHVEQSFLKLLAKGPGSSGQTEAREQLLALCRSESSYRNKNQYNSQITLEDPNRITNKMRLLQRLIEYGVVFKKDTRSLDTNLKRLVRGSVTAVVMAFVMMLVLNARSSFAEVTLALVALLGVIYGLREIFKDDLTQLIWRKIQRGRPKWQHVFTNSVSQNRIANETLWLEYINNRDLPNEVDKLFQKRRQQNKQAARLLHFRSDFKVVAKEFLPGYDEIKQEIFFNLTPFVRFLKKGAGRLYSLDGVKVTNQSVERRYQINMVLMQGGKSELHLQRYKITLNRSAIINIEALGGTEKTPKVETVEKQQTTPAQAPAAKAEKSA</sequence>
<proteinExistence type="predicted"/>
<keyword evidence="2" id="KW-1133">Transmembrane helix</keyword>
<accession>A0ABY7VAD5</accession>
<gene>
    <name evidence="3" type="ORF">H3N35_20260</name>
</gene>
<dbReference type="RefSeq" id="WP_274050616.1">
    <property type="nucleotide sequence ID" value="NZ_CP059693.1"/>
</dbReference>
<dbReference type="Proteomes" id="UP001215231">
    <property type="component" value="Chromosome"/>
</dbReference>
<dbReference type="EMBL" id="CP059693">
    <property type="protein sequence ID" value="WDE10574.1"/>
    <property type="molecule type" value="Genomic_DNA"/>
</dbReference>
<feature type="compositionally biased region" description="Low complexity" evidence="1">
    <location>
        <begin position="464"/>
        <end position="475"/>
    </location>
</feature>
<evidence type="ECO:0000256" key="1">
    <source>
        <dbReference type="SAM" id="MobiDB-lite"/>
    </source>
</evidence>
<feature type="transmembrane region" description="Helical" evidence="2">
    <location>
        <begin position="243"/>
        <end position="261"/>
    </location>
</feature>
<keyword evidence="4" id="KW-1185">Reference proteome</keyword>
<evidence type="ECO:0000313" key="3">
    <source>
        <dbReference type="EMBL" id="WDE10574.1"/>
    </source>
</evidence>
<name>A0ABY7VAD5_9GAMM</name>